<evidence type="ECO:0000313" key="3">
    <source>
        <dbReference type="Proteomes" id="UP000428330"/>
    </source>
</evidence>
<dbReference type="AlphaFoldDB" id="A0A6I6IT70"/>
<feature type="transmembrane region" description="Helical" evidence="1">
    <location>
        <begin position="143"/>
        <end position="161"/>
    </location>
</feature>
<sequence>MAAPDPHIHAPADHRRIARVAGVLYLVIIICGVWSEGFARASLITPGDAAATLAGLKTGLALFRLSLVADTLMALADVTLAVVFLYLLAPVGSLLALLATALRLVQAATITVGLVLLTGIFALVERGDANAVLGLTGMHANAYDIGLIFFGANSLVMAILLRRAGGVPTALCWAIAASGLVYLTGSYLRLLVPPLHAGFQIAYLLPLLAETALCLWLLIVGRVYPAASR</sequence>
<feature type="transmembrane region" description="Helical" evidence="1">
    <location>
        <begin position="104"/>
        <end position="123"/>
    </location>
</feature>
<dbReference type="EMBL" id="CP034348">
    <property type="protein sequence ID" value="QGX98991.1"/>
    <property type="molecule type" value="Genomic_DNA"/>
</dbReference>
<keyword evidence="3" id="KW-1185">Reference proteome</keyword>
<proteinExistence type="predicted"/>
<dbReference type="RefSeq" id="WP_157707672.1">
    <property type="nucleotide sequence ID" value="NZ_CP034348.1"/>
</dbReference>
<organism evidence="2 3">
    <name type="scientific">Roseovarius faecimaris</name>
    <dbReference type="NCBI Taxonomy" id="2494550"/>
    <lineage>
        <taxon>Bacteria</taxon>
        <taxon>Pseudomonadati</taxon>
        <taxon>Pseudomonadota</taxon>
        <taxon>Alphaproteobacteria</taxon>
        <taxon>Rhodobacterales</taxon>
        <taxon>Roseobacteraceae</taxon>
        <taxon>Roseovarius</taxon>
    </lineage>
</organism>
<dbReference type="InterPro" id="IPR025495">
    <property type="entry name" value="DUF4386"/>
</dbReference>
<dbReference type="KEGG" id="rom:EI983_12205"/>
<dbReference type="Pfam" id="PF14329">
    <property type="entry name" value="DUF4386"/>
    <property type="match status" value="1"/>
</dbReference>
<protein>
    <submittedName>
        <fullName evidence="2">DUF4386 domain-containing protein</fullName>
    </submittedName>
</protein>
<keyword evidence="1" id="KW-1133">Transmembrane helix</keyword>
<dbReference type="OrthoDB" id="5421633at2"/>
<feature type="transmembrane region" description="Helical" evidence="1">
    <location>
        <begin position="170"/>
        <end position="189"/>
    </location>
</feature>
<keyword evidence="1" id="KW-0472">Membrane</keyword>
<evidence type="ECO:0000313" key="2">
    <source>
        <dbReference type="EMBL" id="QGX98991.1"/>
    </source>
</evidence>
<accession>A0A6I6IT70</accession>
<feature type="transmembrane region" description="Helical" evidence="1">
    <location>
        <begin position="201"/>
        <end position="224"/>
    </location>
</feature>
<dbReference type="Proteomes" id="UP000428330">
    <property type="component" value="Chromosome"/>
</dbReference>
<keyword evidence="1" id="KW-0812">Transmembrane</keyword>
<feature type="transmembrane region" description="Helical" evidence="1">
    <location>
        <begin position="17"/>
        <end position="35"/>
    </location>
</feature>
<name>A0A6I6IT70_9RHOB</name>
<gene>
    <name evidence="2" type="ORF">EI983_12205</name>
</gene>
<evidence type="ECO:0000256" key="1">
    <source>
        <dbReference type="SAM" id="Phobius"/>
    </source>
</evidence>
<feature type="transmembrane region" description="Helical" evidence="1">
    <location>
        <begin position="72"/>
        <end position="97"/>
    </location>
</feature>
<reference evidence="3" key="1">
    <citation type="submission" date="2018-12" db="EMBL/GenBank/DDBJ databases">
        <title>Complete genome sequence of Roseovarius sp. MME-070.</title>
        <authorList>
            <person name="Nam Y.-D."/>
            <person name="Kang J."/>
            <person name="Chung W.-H."/>
            <person name="Park Y.S."/>
        </authorList>
    </citation>
    <scope>NUCLEOTIDE SEQUENCE [LARGE SCALE GENOMIC DNA]</scope>
    <source>
        <strain evidence="3">MME-070</strain>
    </source>
</reference>